<feature type="domain" description="MutL C-terminal dimerisation" evidence="4">
    <location>
        <begin position="498"/>
        <end position="634"/>
    </location>
</feature>
<dbReference type="GeneID" id="90540137"/>
<dbReference type="Proteomes" id="UP001334084">
    <property type="component" value="Chromosome 1"/>
</dbReference>
<organism evidence="6 7">
    <name type="scientific">Vairimorpha necatrix</name>
    <dbReference type="NCBI Taxonomy" id="6039"/>
    <lineage>
        <taxon>Eukaryota</taxon>
        <taxon>Fungi</taxon>
        <taxon>Fungi incertae sedis</taxon>
        <taxon>Microsporidia</taxon>
        <taxon>Nosematidae</taxon>
        <taxon>Vairimorpha</taxon>
    </lineage>
</organism>
<evidence type="ECO:0000313" key="7">
    <source>
        <dbReference type="Proteomes" id="UP001334084"/>
    </source>
</evidence>
<proteinExistence type="inferred from homology"/>
<reference evidence="6" key="1">
    <citation type="journal article" date="2024" name="BMC Genomics">
        <title>Functional annotation of a divergent genome using sequence and structure-based similarity.</title>
        <authorList>
            <person name="Svedberg D."/>
            <person name="Winiger R.R."/>
            <person name="Berg A."/>
            <person name="Sharma H."/>
            <person name="Tellgren-Roth C."/>
            <person name="Debrunner-Vossbrinck B.A."/>
            <person name="Vossbrinck C.R."/>
            <person name="Barandun J."/>
        </authorList>
    </citation>
    <scope>NUCLEOTIDE SEQUENCE</scope>
    <source>
        <strain evidence="6">Illinois isolate</strain>
    </source>
</reference>
<feature type="domain" description="DNA mismatch repair protein S5" evidence="5">
    <location>
        <begin position="205"/>
        <end position="310"/>
    </location>
</feature>
<dbReference type="GO" id="GO:0005524">
    <property type="term" value="F:ATP binding"/>
    <property type="evidence" value="ECO:0007669"/>
    <property type="project" value="InterPro"/>
</dbReference>
<dbReference type="EMBL" id="CP142726">
    <property type="protein sequence ID" value="WUR02335.1"/>
    <property type="molecule type" value="Genomic_DNA"/>
</dbReference>
<feature type="coiled-coil region" evidence="3">
    <location>
        <begin position="331"/>
        <end position="358"/>
    </location>
</feature>
<evidence type="ECO:0000259" key="5">
    <source>
        <dbReference type="SMART" id="SM01340"/>
    </source>
</evidence>
<evidence type="ECO:0000259" key="4">
    <source>
        <dbReference type="SMART" id="SM00853"/>
    </source>
</evidence>
<dbReference type="GO" id="GO:0016887">
    <property type="term" value="F:ATP hydrolysis activity"/>
    <property type="evidence" value="ECO:0007669"/>
    <property type="project" value="InterPro"/>
</dbReference>
<dbReference type="Pfam" id="PF08676">
    <property type="entry name" value="MutL_C"/>
    <property type="match status" value="1"/>
</dbReference>
<dbReference type="InterPro" id="IPR020568">
    <property type="entry name" value="Ribosomal_Su5_D2-typ_SF"/>
</dbReference>
<dbReference type="SUPFAM" id="SSF118116">
    <property type="entry name" value="DNA mismatch repair protein MutL"/>
    <property type="match status" value="1"/>
</dbReference>
<keyword evidence="7" id="KW-1185">Reference proteome</keyword>
<dbReference type="InterPro" id="IPR014790">
    <property type="entry name" value="MutL_C"/>
</dbReference>
<keyword evidence="2" id="KW-0227">DNA damage</keyword>
<dbReference type="InterPro" id="IPR042121">
    <property type="entry name" value="MutL_C_regsub"/>
</dbReference>
<dbReference type="SMART" id="SM01340">
    <property type="entry name" value="DNA_mis_repair"/>
    <property type="match status" value="1"/>
</dbReference>
<keyword evidence="3" id="KW-0175">Coiled coil</keyword>
<accession>A0AAX4J8T5</accession>
<dbReference type="GO" id="GO:0030983">
    <property type="term" value="F:mismatched DNA binding"/>
    <property type="evidence" value="ECO:0007669"/>
    <property type="project" value="InterPro"/>
</dbReference>
<dbReference type="InterPro" id="IPR038973">
    <property type="entry name" value="MutL/Mlh/Pms-like"/>
</dbReference>
<dbReference type="Gene3D" id="3.30.1370.100">
    <property type="entry name" value="MutL, C-terminal domain, regulatory subdomain"/>
    <property type="match status" value="1"/>
</dbReference>
<dbReference type="SUPFAM" id="SSF54211">
    <property type="entry name" value="Ribosomal protein S5 domain 2-like"/>
    <property type="match status" value="1"/>
</dbReference>
<dbReference type="RefSeq" id="XP_065328480.1">
    <property type="nucleotide sequence ID" value="XM_065472408.1"/>
</dbReference>
<dbReference type="InterPro" id="IPR036890">
    <property type="entry name" value="HATPase_C_sf"/>
</dbReference>
<dbReference type="GO" id="GO:0140664">
    <property type="term" value="F:ATP-dependent DNA damage sensor activity"/>
    <property type="evidence" value="ECO:0007669"/>
    <property type="project" value="InterPro"/>
</dbReference>
<dbReference type="Pfam" id="PF01119">
    <property type="entry name" value="DNA_mis_repair"/>
    <property type="match status" value="1"/>
</dbReference>
<dbReference type="PANTHER" id="PTHR10073">
    <property type="entry name" value="DNA MISMATCH REPAIR PROTEIN MLH, PMS, MUTL"/>
    <property type="match status" value="1"/>
</dbReference>
<dbReference type="InterPro" id="IPR014721">
    <property type="entry name" value="Ribsml_uS5_D2-typ_fold_subgr"/>
</dbReference>
<dbReference type="Gene3D" id="3.30.1540.20">
    <property type="entry name" value="MutL, C-terminal domain, dimerisation subdomain"/>
    <property type="match status" value="1"/>
</dbReference>
<dbReference type="Gene3D" id="3.30.565.10">
    <property type="entry name" value="Histidine kinase-like ATPase, C-terminal domain"/>
    <property type="match status" value="1"/>
</dbReference>
<evidence type="ECO:0000313" key="6">
    <source>
        <dbReference type="EMBL" id="WUR02335.1"/>
    </source>
</evidence>
<dbReference type="InterPro" id="IPR013507">
    <property type="entry name" value="DNA_mismatch_S5_2-like"/>
</dbReference>
<dbReference type="AlphaFoldDB" id="A0AAX4J8T5"/>
<sequence length="668" mass="78010">MLLKLSQETSEFIKSQQYIQNTFTIVKELIENSLDAKSTQIKIFIDDEMIKVDDNGFGIKDLSEIGNEGYTSKELTTFYVLGLNSDSSNLSCGYRGLALCSIKNMCHLEITTKHQDHTTGYKKILTTNQITPYPRERGTSIKISKIFYNCPIRKKLNKKNISRDLKNIVSLIDGYSKIYKTSFIVKYKGNIISNKTGYENLEEYCRKKYKNIFEDSLYSENKEYFLFLIHQNGNNEESNIFCGRRLIKSKKITKEIKNNYNLFHQGTPVFFLQLKTQSDFNISPDKSEILLENETDIINKIKEDIVKHFSNQMEINNTSVFENKKYKVSEEENISKKIKQENLQIENTQELIDEFINEKIQRQHEIINEETQPQMATNNKETQKEPEINNIIIKDHELRKYEEDSILQKIEENGEIKSNETNPFILETPRSSHFQDNLINLPNDIEESILENSDDFVVKDTSVTTLILEETIFDFINPITSENINITIHKKDFYDMEIIGQFNKGFIITKLLKNNKSYLIIIDQHAADEIYNYENLKLTTKIIKQKLIIPIELDLSPIDILYIENNKQIFNNHGFEIENNKLKTLPMFKDQEFNVQDFKDLLENIKNEEYEIDKIHKILATKACRMSTMVGDSLSKNGMEKIVRNLGSLKKPWNCPHGRPTFMVVDCI</sequence>
<evidence type="ECO:0000256" key="1">
    <source>
        <dbReference type="ARBA" id="ARBA00006082"/>
    </source>
</evidence>
<dbReference type="Pfam" id="PF13589">
    <property type="entry name" value="HATPase_c_3"/>
    <property type="match status" value="1"/>
</dbReference>
<name>A0AAX4J8T5_9MICR</name>
<evidence type="ECO:0000256" key="2">
    <source>
        <dbReference type="ARBA" id="ARBA00022763"/>
    </source>
</evidence>
<dbReference type="GO" id="GO:0006298">
    <property type="term" value="P:mismatch repair"/>
    <property type="evidence" value="ECO:0007669"/>
    <property type="project" value="InterPro"/>
</dbReference>
<dbReference type="GO" id="GO:0032389">
    <property type="term" value="C:MutLalpha complex"/>
    <property type="evidence" value="ECO:0007669"/>
    <property type="project" value="TreeGrafter"/>
</dbReference>
<gene>
    <name evidence="6" type="ORF">VNE69_01273</name>
</gene>
<dbReference type="SUPFAM" id="SSF55874">
    <property type="entry name" value="ATPase domain of HSP90 chaperone/DNA topoisomerase II/histidine kinase"/>
    <property type="match status" value="1"/>
</dbReference>
<dbReference type="Gene3D" id="3.30.230.10">
    <property type="match status" value="1"/>
</dbReference>
<dbReference type="SMART" id="SM00853">
    <property type="entry name" value="MutL_C"/>
    <property type="match status" value="1"/>
</dbReference>
<dbReference type="InterPro" id="IPR037198">
    <property type="entry name" value="MutL_C_sf"/>
</dbReference>
<comment type="similarity">
    <text evidence="1">Belongs to the DNA mismatch repair MutL/HexB family.</text>
</comment>
<dbReference type="PANTHER" id="PTHR10073:SF52">
    <property type="entry name" value="MISMATCH REPAIR ENDONUCLEASE PMS2"/>
    <property type="match status" value="1"/>
</dbReference>
<protein>
    <submittedName>
        <fullName evidence="6">DNA mismatch repair protein MUTL</fullName>
    </submittedName>
</protein>
<dbReference type="InterPro" id="IPR042120">
    <property type="entry name" value="MutL_C_dimsub"/>
</dbReference>
<evidence type="ECO:0000256" key="3">
    <source>
        <dbReference type="SAM" id="Coils"/>
    </source>
</evidence>
<dbReference type="KEGG" id="vnx:VNE69_01273"/>